<protein>
    <recommendedName>
        <fullName evidence="2">DUF4283 domain-containing protein</fullName>
    </recommendedName>
</protein>
<feature type="region of interest" description="Disordered" evidence="1">
    <location>
        <begin position="153"/>
        <end position="203"/>
    </location>
</feature>
<sequence>MGKIISDKEISFKASKNALLGIWGNLENVFISEVGKKKLFFCFKDQKKGMQILKRGSWSVRGHMINLQLWKEQSNKGRTETQVHNSENGEWYFAELPNKNNDEEDADTGRDDKTEAWEVELAQNIKARLKLKRKREEREPVLVEYGELKETRQEVEANTSNRGKTKAEETNGANGMMEQQKGSKTDNNQTAEDAGLTMPQPQP</sequence>
<gene>
    <name evidence="3" type="ORF">Ahy_B02g060865</name>
</gene>
<evidence type="ECO:0000259" key="2">
    <source>
        <dbReference type="Pfam" id="PF14111"/>
    </source>
</evidence>
<name>A0A445AJQ1_ARAHY</name>
<feature type="compositionally biased region" description="Polar residues" evidence="1">
    <location>
        <begin position="180"/>
        <end position="191"/>
    </location>
</feature>
<feature type="domain" description="DUF4283" evidence="2">
    <location>
        <begin position="2"/>
        <end position="74"/>
    </location>
</feature>
<evidence type="ECO:0000256" key="1">
    <source>
        <dbReference type="SAM" id="MobiDB-lite"/>
    </source>
</evidence>
<proteinExistence type="predicted"/>
<organism evidence="3 4">
    <name type="scientific">Arachis hypogaea</name>
    <name type="common">Peanut</name>
    <dbReference type="NCBI Taxonomy" id="3818"/>
    <lineage>
        <taxon>Eukaryota</taxon>
        <taxon>Viridiplantae</taxon>
        <taxon>Streptophyta</taxon>
        <taxon>Embryophyta</taxon>
        <taxon>Tracheophyta</taxon>
        <taxon>Spermatophyta</taxon>
        <taxon>Magnoliopsida</taxon>
        <taxon>eudicotyledons</taxon>
        <taxon>Gunneridae</taxon>
        <taxon>Pentapetalae</taxon>
        <taxon>rosids</taxon>
        <taxon>fabids</taxon>
        <taxon>Fabales</taxon>
        <taxon>Fabaceae</taxon>
        <taxon>Papilionoideae</taxon>
        <taxon>50 kb inversion clade</taxon>
        <taxon>dalbergioids sensu lato</taxon>
        <taxon>Dalbergieae</taxon>
        <taxon>Pterocarpus clade</taxon>
        <taxon>Arachis</taxon>
    </lineage>
</organism>
<evidence type="ECO:0000313" key="4">
    <source>
        <dbReference type="Proteomes" id="UP000289738"/>
    </source>
</evidence>
<comment type="caution">
    <text evidence="3">The sequence shown here is derived from an EMBL/GenBank/DDBJ whole genome shotgun (WGS) entry which is preliminary data.</text>
</comment>
<dbReference type="EMBL" id="SDMP01000012">
    <property type="protein sequence ID" value="RYR26600.1"/>
    <property type="molecule type" value="Genomic_DNA"/>
</dbReference>
<dbReference type="Proteomes" id="UP000289738">
    <property type="component" value="Chromosome B02"/>
</dbReference>
<dbReference type="Pfam" id="PF14111">
    <property type="entry name" value="DUF4283"/>
    <property type="match status" value="1"/>
</dbReference>
<keyword evidence="4" id="KW-1185">Reference proteome</keyword>
<reference evidence="3 4" key="1">
    <citation type="submission" date="2019-01" db="EMBL/GenBank/DDBJ databases">
        <title>Sequencing of cultivated peanut Arachis hypogaea provides insights into genome evolution and oil improvement.</title>
        <authorList>
            <person name="Chen X."/>
        </authorList>
    </citation>
    <scope>NUCLEOTIDE SEQUENCE [LARGE SCALE GENOMIC DNA]</scope>
    <source>
        <strain evidence="4">cv. Fuhuasheng</strain>
        <tissue evidence="3">Leaves</tissue>
    </source>
</reference>
<evidence type="ECO:0000313" key="3">
    <source>
        <dbReference type="EMBL" id="RYR26600.1"/>
    </source>
</evidence>
<accession>A0A445AJQ1</accession>
<dbReference type="AlphaFoldDB" id="A0A445AJQ1"/>
<dbReference type="InterPro" id="IPR025558">
    <property type="entry name" value="DUF4283"/>
</dbReference>